<organism evidence="1 2">
    <name type="scientific">Algibacter lectus</name>
    <dbReference type="NCBI Taxonomy" id="221126"/>
    <lineage>
        <taxon>Bacteria</taxon>
        <taxon>Pseudomonadati</taxon>
        <taxon>Bacteroidota</taxon>
        <taxon>Flavobacteriia</taxon>
        <taxon>Flavobacteriales</taxon>
        <taxon>Flavobacteriaceae</taxon>
        <taxon>Algibacter</taxon>
    </lineage>
</organism>
<evidence type="ECO:0000313" key="2">
    <source>
        <dbReference type="Proteomes" id="UP000029644"/>
    </source>
</evidence>
<reference evidence="1 2" key="1">
    <citation type="journal article" date="2014" name="Genome Announc.">
        <title>Draft Genome Sequences of Marine Flavobacterium Algibacter lectus Strains SS8 and NR4.</title>
        <authorList>
            <person name="Takatani N."/>
            <person name="Nakanishi M."/>
            <person name="Meirelles P."/>
            <person name="Mino S."/>
            <person name="Suda W."/>
            <person name="Oshima K."/>
            <person name="Hattori M."/>
            <person name="Ohkuma M."/>
            <person name="Hosokawa M."/>
            <person name="Miyashita K."/>
            <person name="Thompson F.L."/>
            <person name="Niwa A."/>
            <person name="Sawabe T."/>
            <person name="Sawabe T."/>
        </authorList>
    </citation>
    <scope>NUCLEOTIDE SEQUENCE [LARGE SCALE GENOMIC DNA]</scope>
    <source>
        <strain evidence="1 2">JCM 19300</strain>
    </source>
</reference>
<proteinExistence type="predicted"/>
<dbReference type="Proteomes" id="UP000029644">
    <property type="component" value="Unassembled WGS sequence"/>
</dbReference>
<dbReference type="AlphaFoldDB" id="A0A090VJ23"/>
<sequence length="73" mass="8633">MTKQTKIALNGSFLKVNAKKKRVEASQIMEWYKGDFTMNGKNEIDFINLYRTEKIATDFKLSYFPYNWKTNAL</sequence>
<gene>
    <name evidence="1" type="ORF">JCM19300_1700</name>
</gene>
<evidence type="ECO:0000313" key="1">
    <source>
        <dbReference type="EMBL" id="GAL63354.1"/>
    </source>
</evidence>
<comment type="caution">
    <text evidence="1">The sequence shown here is derived from an EMBL/GenBank/DDBJ whole genome shotgun (WGS) entry which is preliminary data.</text>
</comment>
<protein>
    <submittedName>
        <fullName evidence="1">Uncharacterized protein DUF547</fullName>
    </submittedName>
</protein>
<dbReference type="RefSeq" id="WP_369441199.1">
    <property type="nucleotide sequence ID" value="NZ_BBNQ01000011.1"/>
</dbReference>
<dbReference type="EMBL" id="BBNQ01000011">
    <property type="protein sequence ID" value="GAL63354.1"/>
    <property type="molecule type" value="Genomic_DNA"/>
</dbReference>
<name>A0A090VJ23_9FLAO</name>
<accession>A0A090VJ23</accession>